<name>A0A840FZ10_RHOTE</name>
<evidence type="ECO:0000313" key="2">
    <source>
        <dbReference type="Proteomes" id="UP000587070"/>
    </source>
</evidence>
<organism evidence="1 2">
    <name type="scientific">Rhodocyclus tenuis</name>
    <name type="common">Rhodospirillum tenue</name>
    <dbReference type="NCBI Taxonomy" id="1066"/>
    <lineage>
        <taxon>Bacteria</taxon>
        <taxon>Pseudomonadati</taxon>
        <taxon>Pseudomonadota</taxon>
        <taxon>Betaproteobacteria</taxon>
        <taxon>Rhodocyclales</taxon>
        <taxon>Rhodocyclaceae</taxon>
        <taxon>Rhodocyclus</taxon>
    </lineage>
</organism>
<evidence type="ECO:0000313" key="1">
    <source>
        <dbReference type="EMBL" id="MBB4247114.1"/>
    </source>
</evidence>
<gene>
    <name evidence="1" type="ORF">GGD90_001480</name>
</gene>
<proteinExistence type="predicted"/>
<comment type="caution">
    <text evidence="1">The sequence shown here is derived from an EMBL/GenBank/DDBJ whole genome shotgun (WGS) entry which is preliminary data.</text>
</comment>
<dbReference type="Proteomes" id="UP000587070">
    <property type="component" value="Unassembled WGS sequence"/>
</dbReference>
<dbReference type="EMBL" id="JACIGE010000004">
    <property type="protein sequence ID" value="MBB4247114.1"/>
    <property type="molecule type" value="Genomic_DNA"/>
</dbReference>
<dbReference type="AlphaFoldDB" id="A0A840FZ10"/>
<dbReference type="RefSeq" id="WP_153115620.1">
    <property type="nucleotide sequence ID" value="NZ_JACIGE010000004.1"/>
</dbReference>
<accession>A0A840FZ10</accession>
<keyword evidence="2" id="KW-1185">Reference proteome</keyword>
<reference evidence="1 2" key="1">
    <citation type="submission" date="2020-08" db="EMBL/GenBank/DDBJ databases">
        <title>Genome sequencing of Purple Non-Sulfur Bacteria from various extreme environments.</title>
        <authorList>
            <person name="Mayer M."/>
        </authorList>
    </citation>
    <scope>NUCLEOTIDE SEQUENCE [LARGE SCALE GENOMIC DNA]</scope>
    <source>
        <strain evidence="1 2">2761</strain>
    </source>
</reference>
<sequence>MNSVIATPENEGAASAKATVREWFARYSRKDAGRHLATAVRWRTLSNDDE</sequence>
<protein>
    <submittedName>
        <fullName evidence="1">Uncharacterized protein</fullName>
    </submittedName>
</protein>